<dbReference type="Proteomes" id="UP000596742">
    <property type="component" value="Unassembled WGS sequence"/>
</dbReference>
<dbReference type="PANTHER" id="PTHR24559">
    <property type="entry name" value="TRANSPOSON TY3-I GAG-POL POLYPROTEIN"/>
    <property type="match status" value="1"/>
</dbReference>
<dbReference type="AlphaFoldDB" id="A0A8B6EJQ5"/>
<organism evidence="1 2">
    <name type="scientific">Mytilus galloprovincialis</name>
    <name type="common">Mediterranean mussel</name>
    <dbReference type="NCBI Taxonomy" id="29158"/>
    <lineage>
        <taxon>Eukaryota</taxon>
        <taxon>Metazoa</taxon>
        <taxon>Spiralia</taxon>
        <taxon>Lophotrochozoa</taxon>
        <taxon>Mollusca</taxon>
        <taxon>Bivalvia</taxon>
        <taxon>Autobranchia</taxon>
        <taxon>Pteriomorphia</taxon>
        <taxon>Mytilida</taxon>
        <taxon>Mytiloidea</taxon>
        <taxon>Mytilidae</taxon>
        <taxon>Mytilinae</taxon>
        <taxon>Mytilus</taxon>
    </lineage>
</organism>
<gene>
    <name evidence="1" type="ORF">MGAL_10B022342</name>
</gene>
<dbReference type="SUPFAM" id="SSF56672">
    <property type="entry name" value="DNA/RNA polymerases"/>
    <property type="match status" value="1"/>
</dbReference>
<keyword evidence="2" id="KW-1185">Reference proteome</keyword>
<dbReference type="Gene3D" id="3.10.10.10">
    <property type="entry name" value="HIV Type 1 Reverse Transcriptase, subunit A, domain 1"/>
    <property type="match status" value="1"/>
</dbReference>
<proteinExistence type="predicted"/>
<evidence type="ECO:0008006" key="3">
    <source>
        <dbReference type="Google" id="ProtNLM"/>
    </source>
</evidence>
<dbReference type="EMBL" id="UYJE01005229">
    <property type="protein sequence ID" value="VDI35326.1"/>
    <property type="molecule type" value="Genomic_DNA"/>
</dbReference>
<name>A0A8B6EJQ5_MYTGA</name>
<evidence type="ECO:0000313" key="2">
    <source>
        <dbReference type="Proteomes" id="UP000596742"/>
    </source>
</evidence>
<dbReference type="InterPro" id="IPR021109">
    <property type="entry name" value="Peptidase_aspartic_dom_sf"/>
</dbReference>
<evidence type="ECO:0000313" key="1">
    <source>
        <dbReference type="EMBL" id="VDI35326.1"/>
    </source>
</evidence>
<dbReference type="Pfam" id="PF13975">
    <property type="entry name" value="gag-asp_proteas"/>
    <property type="match status" value="1"/>
</dbReference>
<comment type="caution">
    <text evidence="1">The sequence shown here is derived from an EMBL/GenBank/DDBJ whole genome shotgun (WGS) entry which is preliminary data.</text>
</comment>
<protein>
    <recommendedName>
        <fullName evidence="3">Peptidase A2 domain-containing protein</fullName>
    </recommendedName>
</protein>
<dbReference type="InterPro" id="IPR043502">
    <property type="entry name" value="DNA/RNA_pol_sf"/>
</dbReference>
<dbReference type="SUPFAM" id="SSF50630">
    <property type="entry name" value="Acid proteases"/>
    <property type="match status" value="1"/>
</dbReference>
<accession>A0A8B6EJQ5</accession>
<sequence>MNVCCGNVDIAALIDTGSSINIMSAPLYKSLPRHVKSDISRFTEPIKLANGQLIFVEGTSSVTIQTNQGLHEVKVYILSTTSHPLILGMEYLKSSNITLKFSEFNTNSKYHHVKCNKRLCIQPNSEIFVRANVPKHLSVGLQGICTNNVFSLGKGLLLAKALVTVSIDKTIPLKIMNPTNTTISVSKGSILANFQILNADFSVITEDIKCPPVVQNVQIGSTHPIISTSKNNEFRDETKTVFLSNFSIPEPLNPEQTTQLTDCLYENKDIFVTKENPDLGFSTYVQHKINLKPDVKPKHQQPYRLPPHKREVLRHHLDELLKQGIIAPISEEENVPITSPIVLVTKRKRQNDAFQSEKDAALSQYRFCCDFRYLNSCTEQFKYFIPNLQELTESFSQFTCIVGRSRTTACNNPFSTILAEAASSVYRSLFTVKGCRVGDAQSDVQEIRDDSELGSASVIDESGHELLNADETVQEDHDNDDSETLDDLVFTPIPPPIRSRHARREPRWLRSGDFVVKSAVICDWKAKAEGMASAIKDGTLSGLENEDLKSLIDVILKSS</sequence>
<dbReference type="PANTHER" id="PTHR24559:SF444">
    <property type="entry name" value="REVERSE TRANSCRIPTASE DOMAIN-CONTAINING PROTEIN"/>
    <property type="match status" value="1"/>
</dbReference>
<dbReference type="InterPro" id="IPR053134">
    <property type="entry name" value="RNA-dir_DNA_polymerase"/>
</dbReference>
<dbReference type="Gene3D" id="2.40.70.10">
    <property type="entry name" value="Acid Proteases"/>
    <property type="match status" value="1"/>
</dbReference>
<reference evidence="1" key="1">
    <citation type="submission" date="2018-11" db="EMBL/GenBank/DDBJ databases">
        <authorList>
            <person name="Alioto T."/>
            <person name="Alioto T."/>
        </authorList>
    </citation>
    <scope>NUCLEOTIDE SEQUENCE</scope>
</reference>
<dbReference type="CDD" id="cd00303">
    <property type="entry name" value="retropepsin_like"/>
    <property type="match status" value="1"/>
</dbReference>
<dbReference type="OrthoDB" id="6135160at2759"/>